<keyword evidence="1 3" id="KW-0808">Transferase</keyword>
<dbReference type="SUPFAM" id="SSF53671">
    <property type="entry name" value="Aspartate/ornithine carbamoyltransferase"/>
    <property type="match status" value="1"/>
</dbReference>
<dbReference type="PANTHER" id="PTHR45753">
    <property type="entry name" value="ORNITHINE CARBAMOYLTRANSFERASE, MITOCHONDRIAL"/>
    <property type="match status" value="1"/>
</dbReference>
<comment type="caution">
    <text evidence="6">The sequence shown here is derived from an EMBL/GenBank/DDBJ whole genome shotgun (WGS) entry which is preliminary data.</text>
</comment>
<dbReference type="AlphaFoldDB" id="A0A150IP30"/>
<comment type="catalytic activity">
    <reaction evidence="2">
        <text>carbamoyl phosphate + L-ornithine = L-citrulline + phosphate + H(+)</text>
        <dbReference type="Rhea" id="RHEA:19513"/>
        <dbReference type="ChEBI" id="CHEBI:15378"/>
        <dbReference type="ChEBI" id="CHEBI:43474"/>
        <dbReference type="ChEBI" id="CHEBI:46911"/>
        <dbReference type="ChEBI" id="CHEBI:57743"/>
        <dbReference type="ChEBI" id="CHEBI:58228"/>
        <dbReference type="EC" id="2.1.3.3"/>
    </reaction>
</comment>
<dbReference type="Pfam" id="PF02729">
    <property type="entry name" value="OTCace_N"/>
    <property type="match status" value="1"/>
</dbReference>
<dbReference type="PATRIC" id="fig|1705564.3.peg.1996"/>
<dbReference type="Proteomes" id="UP000075578">
    <property type="component" value="Unassembled WGS sequence"/>
</dbReference>
<dbReference type="GO" id="GO:0004585">
    <property type="term" value="F:ornithine carbamoyltransferase activity"/>
    <property type="evidence" value="ECO:0007669"/>
    <property type="project" value="UniProtKB-EC"/>
</dbReference>
<dbReference type="InterPro" id="IPR006130">
    <property type="entry name" value="Asp/Orn_carbamoylTrfase"/>
</dbReference>
<dbReference type="EMBL" id="LNGD01000211">
    <property type="protein sequence ID" value="KYC46424.1"/>
    <property type="molecule type" value="Genomic_DNA"/>
</dbReference>
<name>A0A150IP30_9EURY</name>
<evidence type="ECO:0000256" key="1">
    <source>
        <dbReference type="ARBA" id="ARBA00022679"/>
    </source>
</evidence>
<dbReference type="PRINTS" id="PR00101">
    <property type="entry name" value="ATCASE"/>
</dbReference>
<accession>A0A150IP30</accession>
<feature type="domain" description="Aspartate/ornithine carbamoyltransferase Asp/Orn-binding" evidence="4">
    <location>
        <begin position="197"/>
        <end position="352"/>
    </location>
</feature>
<dbReference type="InterPro" id="IPR006132">
    <property type="entry name" value="Asp/Orn_carbamoyltranf_P-bd"/>
</dbReference>
<evidence type="ECO:0000313" key="6">
    <source>
        <dbReference type="EMBL" id="KYC46424.1"/>
    </source>
</evidence>
<evidence type="ECO:0000313" key="7">
    <source>
        <dbReference type="Proteomes" id="UP000075578"/>
    </source>
</evidence>
<proteinExistence type="inferred from homology"/>
<dbReference type="Pfam" id="PF00185">
    <property type="entry name" value="OTCace"/>
    <property type="match status" value="1"/>
</dbReference>
<dbReference type="PANTHER" id="PTHR45753:SF3">
    <property type="entry name" value="ORNITHINE TRANSCARBAMYLASE, MITOCHONDRIAL"/>
    <property type="match status" value="1"/>
</dbReference>
<dbReference type="Gene3D" id="3.40.50.1370">
    <property type="entry name" value="Aspartate/ornithine carbamoyltransferase"/>
    <property type="match status" value="2"/>
</dbReference>
<evidence type="ECO:0000259" key="5">
    <source>
        <dbReference type="Pfam" id="PF02729"/>
    </source>
</evidence>
<sequence>MVCPATKLAGKDMISTQEWTKEELDTVLAIADRLKEMWACGHMPQILDRKTLFMMFYNSSLRTRNSFEVGMTQLGGHAQFLDSSTSYTPIDSLESAPGRERVKDTAQVLDRYGEGLAIRVFGKPVNMVYGAGNQMIRNFAKYCSIPVLDMDCDMYHPHQALCDLMTLREKFGPHNLKGKKFVMSWATAPSPWKPLAVAHSNIELMTRYDMDVTVAYPKEFPLDERILKNAKENAEECGTTFEIVHDMDEAFEGADIVYPKGWTSINYLPTLKDPTKKPDEEKIMSLLKKYETEKSWTCNAERMEKTNNAYYMHCLPADVKDGWEVTPEVIDGPRSIVIDEAENRLHVQKGVPIKTSCGGVVGL</sequence>
<evidence type="ECO:0000256" key="2">
    <source>
        <dbReference type="ARBA" id="ARBA00048772"/>
    </source>
</evidence>
<reference evidence="6 7" key="1">
    <citation type="journal article" date="2016" name="ISME J.">
        <title>Chasing the elusive Euryarchaeota class WSA2: genomes reveal a uniquely fastidious methyl-reducing methanogen.</title>
        <authorList>
            <person name="Nobu M.K."/>
            <person name="Narihiro T."/>
            <person name="Kuroda K."/>
            <person name="Mei R."/>
            <person name="Liu W.T."/>
        </authorList>
    </citation>
    <scope>NUCLEOTIDE SEQUENCE [LARGE SCALE GENOMIC DNA]</scope>
    <source>
        <strain evidence="6">U1lsi0528_Bin089</strain>
    </source>
</reference>
<evidence type="ECO:0000256" key="3">
    <source>
        <dbReference type="RuleBase" id="RU003634"/>
    </source>
</evidence>
<dbReference type="InterPro" id="IPR036901">
    <property type="entry name" value="Asp/Orn_carbamoylTrfase_sf"/>
</dbReference>
<dbReference type="GO" id="GO:0042450">
    <property type="term" value="P:L-arginine biosynthetic process via ornithine"/>
    <property type="evidence" value="ECO:0007669"/>
    <property type="project" value="TreeGrafter"/>
</dbReference>
<dbReference type="PRINTS" id="PR00100">
    <property type="entry name" value="AOTCASE"/>
</dbReference>
<dbReference type="GO" id="GO:0016597">
    <property type="term" value="F:amino acid binding"/>
    <property type="evidence" value="ECO:0007669"/>
    <property type="project" value="InterPro"/>
</dbReference>
<organism evidence="6 7">
    <name type="scientific">Candidatus Methanofastidiosum methylothiophilum</name>
    <dbReference type="NCBI Taxonomy" id="1705564"/>
    <lineage>
        <taxon>Archaea</taxon>
        <taxon>Methanobacteriati</taxon>
        <taxon>Methanobacteriota</taxon>
        <taxon>Stenosarchaea group</taxon>
        <taxon>Candidatus Methanofastidiosia</taxon>
        <taxon>Candidatus Methanofastidiosales</taxon>
        <taxon>Candidatus Methanofastidiosaceae</taxon>
        <taxon>Candidatus Methanofastidiosum</taxon>
    </lineage>
</organism>
<comment type="similarity">
    <text evidence="3">Belongs to the aspartate/ornithine carbamoyltransferase superfamily.</text>
</comment>
<evidence type="ECO:0000259" key="4">
    <source>
        <dbReference type="Pfam" id="PF00185"/>
    </source>
</evidence>
<gene>
    <name evidence="6" type="primary">argF_2</name>
    <name evidence="6" type="ORF">AMQ74_01833</name>
</gene>
<dbReference type="InterPro" id="IPR006131">
    <property type="entry name" value="Asp_carbamoyltransf_Asp/Orn-bd"/>
</dbReference>
<protein>
    <submittedName>
        <fullName evidence="6">Ornithine carbamoyltransferase</fullName>
        <ecNumber evidence="6">2.1.3.3</ecNumber>
    </submittedName>
</protein>
<feature type="domain" description="Aspartate/ornithine carbamoyltransferase carbamoyl-P binding" evidence="5">
    <location>
        <begin position="11"/>
        <end position="169"/>
    </location>
</feature>
<dbReference type="GO" id="GO:0019240">
    <property type="term" value="P:citrulline biosynthetic process"/>
    <property type="evidence" value="ECO:0007669"/>
    <property type="project" value="TreeGrafter"/>
</dbReference>
<dbReference type="EC" id="2.1.3.3" evidence="6"/>